<name>A0A1H2RK29_9BACI</name>
<evidence type="ECO:0000313" key="2">
    <source>
        <dbReference type="Proteomes" id="UP000199488"/>
    </source>
</evidence>
<reference evidence="1 2" key="1">
    <citation type="submission" date="2016-10" db="EMBL/GenBank/DDBJ databases">
        <authorList>
            <person name="de Groot N.N."/>
        </authorList>
    </citation>
    <scope>NUCLEOTIDE SEQUENCE [LARGE SCALE GENOMIC DNA]</scope>
    <source>
        <strain evidence="1 2">DSM 23126</strain>
    </source>
</reference>
<organism evidence="1 2">
    <name type="scientific">Marinococcus luteus</name>
    <dbReference type="NCBI Taxonomy" id="1122204"/>
    <lineage>
        <taxon>Bacteria</taxon>
        <taxon>Bacillati</taxon>
        <taxon>Bacillota</taxon>
        <taxon>Bacilli</taxon>
        <taxon>Bacillales</taxon>
        <taxon>Bacillaceae</taxon>
        <taxon>Marinococcus</taxon>
    </lineage>
</organism>
<sequence length="59" mass="6653">METGEHLFAITRDLCVRFLVIALTADQRGEELTQGVRPGNLGRMTVIVHIPVITRKEHI</sequence>
<dbReference type="AlphaFoldDB" id="A0A1H2RK29"/>
<gene>
    <name evidence="1" type="ORF">SAMN05421781_0810</name>
</gene>
<keyword evidence="2" id="KW-1185">Reference proteome</keyword>
<proteinExistence type="predicted"/>
<accession>A0A1H2RK29</accession>
<evidence type="ECO:0000313" key="1">
    <source>
        <dbReference type="EMBL" id="SDW19727.1"/>
    </source>
</evidence>
<protein>
    <submittedName>
        <fullName evidence="1">Uncharacterized protein</fullName>
    </submittedName>
</protein>
<dbReference type="Proteomes" id="UP000199488">
    <property type="component" value="Unassembled WGS sequence"/>
</dbReference>
<dbReference type="RefSeq" id="WP_091611463.1">
    <property type="nucleotide sequence ID" value="NZ_FNNC01000001.1"/>
</dbReference>
<dbReference type="EMBL" id="FNNC01000001">
    <property type="protein sequence ID" value="SDW19727.1"/>
    <property type="molecule type" value="Genomic_DNA"/>
</dbReference>
<dbReference type="STRING" id="1122204.SAMN05421781_0810"/>